<proteinExistence type="predicted"/>
<evidence type="ECO:0000313" key="1">
    <source>
        <dbReference type="EMBL" id="QVT81462.1"/>
    </source>
</evidence>
<sequence>MIRGMTTETTRRPWWIVNAIFDPDGGGADFSYTEGLAARGHPELHIWARPTDGLDPGEDWHFSQRDTCVLLNDLAWRLLDGTLRVGDRWEETYDGGLVTVRFEVGEPVEAASVEAFGARDAPVLPVRWSLDRPPVAPPRALAAAQRVALRSEYDELCALLPPGGVAPPGWALPGRFSAGPRQPYGPRHTMVLARAAQLFSGDVSFWYRLMMSAMLQHQQAPAGHAIAVAHAAARGAGRRDALVRLEEAVHRLRTDLGLTWAVDEVGAALRALLGPVVDEELREAWLDAAGASIESCLLVEAVADEVPDQALTLGQGAVRSSLTTDGRAPGPEWLAPQGVLDRVRALMVRLGSETMVDHARQWDRQVGTEAVQVLGGRTMLGSSHGPTVQLEVDGVTVFGPRKLVREQRRLQAVLQCWVNDLTAVVVHRSVLSDEVVEEFCRACGLPAWLSRELATGCD</sequence>
<accession>A0ABX8ELR2</accession>
<evidence type="ECO:0000313" key="2">
    <source>
        <dbReference type="Proteomes" id="UP000679307"/>
    </source>
</evidence>
<reference evidence="1 2" key="1">
    <citation type="submission" date="2021-05" db="EMBL/GenBank/DDBJ databases">
        <title>Complete genome of Nocardioides aquaticus KCTC 9944T isolated from meromictic and hypersaline Ekho Lake, Antarctica.</title>
        <authorList>
            <person name="Hwang K."/>
            <person name="Kim K.M."/>
            <person name="Choe H."/>
        </authorList>
    </citation>
    <scope>NUCLEOTIDE SEQUENCE [LARGE SCALE GENOMIC DNA]</scope>
    <source>
        <strain evidence="1 2">KCTC 9944</strain>
    </source>
</reference>
<gene>
    <name evidence="1" type="ORF">ENKNEFLB_03872</name>
</gene>
<keyword evidence="2" id="KW-1185">Reference proteome</keyword>
<dbReference type="Proteomes" id="UP000679307">
    <property type="component" value="Chromosome"/>
</dbReference>
<name>A0ABX8ELR2_9ACTN</name>
<organism evidence="1 2">
    <name type="scientific">Nocardioides aquaticus</name>
    <dbReference type="NCBI Taxonomy" id="160826"/>
    <lineage>
        <taxon>Bacteria</taxon>
        <taxon>Bacillati</taxon>
        <taxon>Actinomycetota</taxon>
        <taxon>Actinomycetes</taxon>
        <taxon>Propionibacteriales</taxon>
        <taxon>Nocardioidaceae</taxon>
        <taxon>Nocardioides</taxon>
    </lineage>
</organism>
<protein>
    <submittedName>
        <fullName evidence="1">Uncharacterized protein</fullName>
    </submittedName>
</protein>
<dbReference type="EMBL" id="CP075371">
    <property type="protein sequence ID" value="QVT81462.1"/>
    <property type="molecule type" value="Genomic_DNA"/>
</dbReference>